<dbReference type="InterPro" id="IPR033379">
    <property type="entry name" value="Acid_Pase_AS"/>
</dbReference>
<dbReference type="EC" id="3.1.3.8" evidence="2"/>
<dbReference type="STRING" id="692275.M3CHC5"/>
<reference evidence="5 6" key="1">
    <citation type="journal article" date="2012" name="PLoS Pathog.">
        <title>Diverse lifestyles and strategies of plant pathogenesis encoded in the genomes of eighteen Dothideomycetes fungi.</title>
        <authorList>
            <person name="Ohm R.A."/>
            <person name="Feau N."/>
            <person name="Henrissat B."/>
            <person name="Schoch C.L."/>
            <person name="Horwitz B.A."/>
            <person name="Barry K.W."/>
            <person name="Condon B.J."/>
            <person name="Copeland A.C."/>
            <person name="Dhillon B."/>
            <person name="Glaser F."/>
            <person name="Hesse C.N."/>
            <person name="Kosti I."/>
            <person name="LaButti K."/>
            <person name="Lindquist E.A."/>
            <person name="Lucas S."/>
            <person name="Salamov A.A."/>
            <person name="Bradshaw R.E."/>
            <person name="Ciuffetti L."/>
            <person name="Hamelin R.C."/>
            <person name="Kema G.H.J."/>
            <person name="Lawrence C."/>
            <person name="Scott J.A."/>
            <person name="Spatafora J.W."/>
            <person name="Turgeon B.G."/>
            <person name="de Wit P.J.G.M."/>
            <person name="Zhong S."/>
            <person name="Goodwin S.B."/>
            <person name="Grigoriev I.V."/>
        </authorList>
    </citation>
    <scope>NUCLEOTIDE SEQUENCE [LARGE SCALE GENOMIC DNA]</scope>
    <source>
        <strain evidence="5 6">SO2202</strain>
    </source>
</reference>
<evidence type="ECO:0000256" key="2">
    <source>
        <dbReference type="ARBA" id="ARBA00012632"/>
    </source>
</evidence>
<dbReference type="Proteomes" id="UP000016931">
    <property type="component" value="Unassembled WGS sequence"/>
</dbReference>
<dbReference type="Gene3D" id="3.40.50.1240">
    <property type="entry name" value="Phosphoglycerate mutase-like"/>
    <property type="match status" value="1"/>
</dbReference>
<evidence type="ECO:0000313" key="5">
    <source>
        <dbReference type="EMBL" id="EMF13198.1"/>
    </source>
</evidence>
<gene>
    <name evidence="5" type="ORF">SEPMUDRAFT_148572</name>
</gene>
<sequence>MRGEASAQNPLLETPPDDHVQRDELLKWPWSTNHPAIPVTTCRYRLGQRFLVLIQLLLFLFVVLQFIIMYKKYAVACSVLAVVGGEAANVQYGPSSSSLPDYLVTEPELFPGPTPTGDAAFLAQTNPAPFASTTYIPNSPLETQVPIVGNNDNGNIFQMHGQLSHYFPNPQGFGVDEYPLPSNASIVQLNMLSRHGARYPTTGAGATVVAQKILNYTTGVLGHATFSGPLDFLNTWTYKLGAEILVPLGKQELFDSGTLHQIEYGHLYKNNGTKIIARSTTQDRMLKSAEYFLAGFFGLDWTQNATLVLAIEQSRGIWNNTLAGYYNCNNSNTAVSTGGNNASTQWYEKYLADAPARLNSYSQGFNWTVADAYNAQSLCAYETVALGYSAFCGLFTYAEWEGYEYSIDLAFAGNNMFQSPTGRAVGIGYVVEILSRLQGHVITQPTAQINVTLDNNTSTFPLGQTLNFDFSHDTNIASILTAFGLTQFAPVLPADHLERNRSLIVSHMEPFGARLDMEIIETPKPLSGNRKNSGGGYATTYEDDGGVTRYIHFILNQRTIPLGKSFTECGNRDDGWCELTTFMEVQSKMLETAEYEFSCFGEYPVVPYGGITNGVPVTKPS</sequence>
<dbReference type="RefSeq" id="XP_016761319.1">
    <property type="nucleotide sequence ID" value="XM_016905008.1"/>
</dbReference>
<dbReference type="PANTHER" id="PTHR20963:SF43">
    <property type="entry name" value="PUTATIVE (AFU_ORTHOLOGUE AFUA_7G01240)-RELATED"/>
    <property type="match status" value="1"/>
</dbReference>
<dbReference type="HOGENOM" id="CLU_020880_2_1_1"/>
<dbReference type="OrthoDB" id="6509975at2759"/>
<dbReference type="EMBL" id="KB456263">
    <property type="protein sequence ID" value="EMF13198.1"/>
    <property type="molecule type" value="Genomic_DNA"/>
</dbReference>
<dbReference type="GO" id="GO:0003993">
    <property type="term" value="F:acid phosphatase activity"/>
    <property type="evidence" value="ECO:0007669"/>
    <property type="project" value="TreeGrafter"/>
</dbReference>
<organism evidence="5 6">
    <name type="scientific">Sphaerulina musiva (strain SO2202)</name>
    <name type="common">Poplar stem canker fungus</name>
    <name type="synonym">Septoria musiva</name>
    <dbReference type="NCBI Taxonomy" id="692275"/>
    <lineage>
        <taxon>Eukaryota</taxon>
        <taxon>Fungi</taxon>
        <taxon>Dikarya</taxon>
        <taxon>Ascomycota</taxon>
        <taxon>Pezizomycotina</taxon>
        <taxon>Dothideomycetes</taxon>
        <taxon>Dothideomycetidae</taxon>
        <taxon>Mycosphaerellales</taxon>
        <taxon>Mycosphaerellaceae</taxon>
        <taxon>Sphaerulina</taxon>
    </lineage>
</organism>
<dbReference type="GeneID" id="27902145"/>
<comment type="similarity">
    <text evidence="1">Belongs to the histidine acid phosphatase family.</text>
</comment>
<dbReference type="PANTHER" id="PTHR20963">
    <property type="entry name" value="MULTIPLE INOSITOL POLYPHOSPHATE PHOSPHATASE-RELATED"/>
    <property type="match status" value="1"/>
</dbReference>
<feature type="transmembrane region" description="Helical" evidence="4">
    <location>
        <begin position="50"/>
        <end position="70"/>
    </location>
</feature>
<dbReference type="OMA" id="YNAQALC"/>
<dbReference type="SUPFAM" id="SSF53254">
    <property type="entry name" value="Phosphoglycerate mutase-like"/>
    <property type="match status" value="1"/>
</dbReference>
<evidence type="ECO:0000256" key="1">
    <source>
        <dbReference type="ARBA" id="ARBA00005375"/>
    </source>
</evidence>
<dbReference type="GO" id="GO:0016158">
    <property type="term" value="F:inositol hexakisphosphate 3-phosphatase activity"/>
    <property type="evidence" value="ECO:0007669"/>
    <property type="project" value="UniProtKB-EC"/>
</dbReference>
<keyword evidence="6" id="KW-1185">Reference proteome</keyword>
<dbReference type="InterPro" id="IPR000560">
    <property type="entry name" value="His_Pase_clade-2"/>
</dbReference>
<keyword evidence="4" id="KW-0472">Membrane</keyword>
<dbReference type="CDD" id="cd07061">
    <property type="entry name" value="HP_HAP_like"/>
    <property type="match status" value="1"/>
</dbReference>
<keyword evidence="4" id="KW-0812">Transmembrane</keyword>
<name>M3CHC5_SPHMS</name>
<evidence type="ECO:0000256" key="4">
    <source>
        <dbReference type="SAM" id="Phobius"/>
    </source>
</evidence>
<evidence type="ECO:0000256" key="3">
    <source>
        <dbReference type="ARBA" id="ARBA00022801"/>
    </source>
</evidence>
<dbReference type="PROSITE" id="PS00778">
    <property type="entry name" value="HIS_ACID_PHOSPHAT_2"/>
    <property type="match status" value="1"/>
</dbReference>
<proteinExistence type="inferred from homology"/>
<keyword evidence="4" id="KW-1133">Transmembrane helix</keyword>
<accession>M3CHC5</accession>
<dbReference type="Pfam" id="PF00328">
    <property type="entry name" value="His_Phos_2"/>
    <property type="match status" value="1"/>
</dbReference>
<dbReference type="InterPro" id="IPR029033">
    <property type="entry name" value="His_PPase_superfam"/>
</dbReference>
<dbReference type="AlphaFoldDB" id="M3CHC5"/>
<dbReference type="PROSITE" id="PS00616">
    <property type="entry name" value="HIS_ACID_PHOSPHAT_1"/>
    <property type="match status" value="1"/>
</dbReference>
<protein>
    <recommendedName>
        <fullName evidence="2">3-phytase</fullName>
        <ecNumber evidence="2">3.1.3.8</ecNumber>
    </recommendedName>
</protein>
<evidence type="ECO:0000313" key="6">
    <source>
        <dbReference type="Proteomes" id="UP000016931"/>
    </source>
</evidence>
<dbReference type="eggNOG" id="KOG1382">
    <property type="taxonomic scope" value="Eukaryota"/>
</dbReference>
<keyword evidence="3" id="KW-0378">Hydrolase</keyword>